<evidence type="ECO:0000313" key="19">
    <source>
        <dbReference type="EMBL" id="QGN73911.1"/>
    </source>
</evidence>
<dbReference type="SUPFAM" id="SSF49503">
    <property type="entry name" value="Cupredoxins"/>
    <property type="match status" value="1"/>
</dbReference>
<dbReference type="GO" id="GO:1902495">
    <property type="term" value="C:transmembrane transporter complex"/>
    <property type="evidence" value="ECO:0007669"/>
    <property type="project" value="UniProtKB-ARBA"/>
</dbReference>
<evidence type="ECO:0000256" key="7">
    <source>
        <dbReference type="ARBA" id="ARBA00022967"/>
    </source>
</evidence>
<dbReference type="AlphaFoldDB" id="A0A650AKG9"/>
<evidence type="ECO:0000256" key="11">
    <source>
        <dbReference type="ARBA" id="ARBA00023128"/>
    </source>
</evidence>
<comment type="subcellular location">
    <subcellularLocation>
        <location evidence="14">Mitochondrion inner membrane</location>
        <topology evidence="14">Multi-pass membrane protein</topology>
    </subcellularLocation>
    <subcellularLocation>
        <location evidence="1">Mitochondrion membrane</location>
        <topology evidence="1">Multi-pass membrane protein</topology>
    </subcellularLocation>
</comment>
<protein>
    <recommendedName>
        <fullName evidence="14">Cytochrome c oxidase subunit 2</fullName>
    </recommendedName>
</protein>
<comment type="cofactor">
    <cofactor evidence="14">
        <name>Cu cation</name>
        <dbReference type="ChEBI" id="CHEBI:23378"/>
    </cofactor>
    <text evidence="14">Binds a copper A center.</text>
</comment>
<dbReference type="EMBL" id="MN662311">
    <property type="protein sequence ID" value="QGN73911.1"/>
    <property type="molecule type" value="Genomic_DNA"/>
</dbReference>
<dbReference type="GO" id="GO:0004129">
    <property type="term" value="F:cytochrome-c oxidase activity"/>
    <property type="evidence" value="ECO:0007669"/>
    <property type="project" value="UniProtKB-EC"/>
</dbReference>
<geneLocation type="mitochondrion" evidence="19"/>
<organism evidence="19">
    <name type="scientific">prasinophyte sp. MBIC10622</name>
    <dbReference type="NCBI Taxonomy" id="156113"/>
    <lineage>
        <taxon>Eukaryota</taxon>
        <taxon>Viridiplantae</taxon>
        <taxon>Chlorophyta</taxon>
    </lineage>
</organism>
<dbReference type="InterPro" id="IPR014222">
    <property type="entry name" value="Cyt_c_oxidase_su2"/>
</dbReference>
<keyword evidence="4 14" id="KW-0679">Respiratory chain</keyword>
<evidence type="ECO:0000256" key="4">
    <source>
        <dbReference type="ARBA" id="ARBA00022660"/>
    </source>
</evidence>
<keyword evidence="3 14" id="KW-0813">Transport</keyword>
<feature type="domain" description="Cytochrome oxidase subunit II transmembrane region profile" evidence="18">
    <location>
        <begin position="16"/>
        <end position="111"/>
    </location>
</feature>
<dbReference type="GO" id="GO:0005507">
    <property type="term" value="F:copper ion binding"/>
    <property type="evidence" value="ECO:0007669"/>
    <property type="project" value="InterPro"/>
</dbReference>
<reference evidence="19" key="1">
    <citation type="submission" date="2019-11" db="EMBL/GenBank/DDBJ databases">
        <title>Complete mitogenomes of the marine picoplanktonic green algae Prasinoderma sp. MBIC 10622 and Prasinococcus capsulatus CCMP 1194 (Palmophyllophyceae).</title>
        <authorList>
            <person name="Turmel M."/>
            <person name="Otis C."/>
            <person name="Lemieux C."/>
        </authorList>
    </citation>
    <scope>NUCLEOTIDE SEQUENCE</scope>
</reference>
<dbReference type="FunFam" id="2.60.40.420:FF:000001">
    <property type="entry name" value="Cytochrome c oxidase subunit 2"/>
    <property type="match status" value="1"/>
</dbReference>
<evidence type="ECO:0000256" key="3">
    <source>
        <dbReference type="ARBA" id="ARBA00022448"/>
    </source>
</evidence>
<dbReference type="PROSITE" id="PS50857">
    <property type="entry name" value="COX2_CUA"/>
    <property type="match status" value="1"/>
</dbReference>
<keyword evidence="14" id="KW-0999">Mitochondrion inner membrane</keyword>
<dbReference type="GO" id="GO:0042773">
    <property type="term" value="P:ATP synthesis coupled electron transport"/>
    <property type="evidence" value="ECO:0007669"/>
    <property type="project" value="TreeGrafter"/>
</dbReference>
<evidence type="ECO:0000256" key="13">
    <source>
        <dbReference type="ARBA" id="ARBA00049512"/>
    </source>
</evidence>
<keyword evidence="6 14" id="KW-0479">Metal-binding</keyword>
<dbReference type="PANTHER" id="PTHR22888">
    <property type="entry name" value="CYTOCHROME C OXIDASE, SUBUNIT II"/>
    <property type="match status" value="1"/>
</dbReference>
<evidence type="ECO:0000259" key="18">
    <source>
        <dbReference type="PROSITE" id="PS50999"/>
    </source>
</evidence>
<dbReference type="PROSITE" id="PS00078">
    <property type="entry name" value="COX2"/>
    <property type="match status" value="1"/>
</dbReference>
<keyword evidence="8 14" id="KW-0249">Electron transport</keyword>
<dbReference type="NCBIfam" id="TIGR02866">
    <property type="entry name" value="CoxB"/>
    <property type="match status" value="1"/>
</dbReference>
<dbReference type="InterPro" id="IPR045187">
    <property type="entry name" value="CcO_II"/>
</dbReference>
<keyword evidence="16" id="KW-0732">Signal</keyword>
<evidence type="ECO:0000256" key="6">
    <source>
        <dbReference type="ARBA" id="ARBA00022723"/>
    </source>
</evidence>
<feature type="transmembrane region" description="Helical" evidence="15">
    <location>
        <begin position="43"/>
        <end position="62"/>
    </location>
</feature>
<feature type="signal peptide" evidence="16">
    <location>
        <begin position="1"/>
        <end position="16"/>
    </location>
</feature>
<dbReference type="GO" id="GO:1902494">
    <property type="term" value="C:catalytic complex"/>
    <property type="evidence" value="ECO:0007669"/>
    <property type="project" value="UniProtKB-ARBA"/>
</dbReference>
<keyword evidence="9 15" id="KW-1133">Transmembrane helix</keyword>
<dbReference type="GO" id="GO:0016491">
    <property type="term" value="F:oxidoreductase activity"/>
    <property type="evidence" value="ECO:0007669"/>
    <property type="project" value="InterPro"/>
</dbReference>
<evidence type="ECO:0000259" key="17">
    <source>
        <dbReference type="PROSITE" id="PS50857"/>
    </source>
</evidence>
<dbReference type="SUPFAM" id="SSF81464">
    <property type="entry name" value="Cytochrome c oxidase subunit II-like, transmembrane region"/>
    <property type="match status" value="1"/>
</dbReference>
<evidence type="ECO:0000256" key="9">
    <source>
        <dbReference type="ARBA" id="ARBA00022989"/>
    </source>
</evidence>
<dbReference type="InterPro" id="IPR034210">
    <property type="entry name" value="CcO_II_C"/>
</dbReference>
<dbReference type="PRINTS" id="PR01166">
    <property type="entry name" value="CYCOXIDASEII"/>
</dbReference>
<keyword evidence="11 14" id="KW-0496">Mitochondrion</keyword>
<dbReference type="InterPro" id="IPR011759">
    <property type="entry name" value="Cyt_c_oxidase_su2_TM_dom"/>
</dbReference>
<keyword evidence="10 14" id="KW-0186">Copper</keyword>
<comment type="function">
    <text evidence="14">Component of the cytochrome c oxidase, the last enzyme in the mitochondrial electron transport chain which drives oxidative phosphorylation. The respiratory chain contains 3 multisubunit complexes succinate dehydrogenase (complex II, CII), ubiquinol-cytochrome c oxidoreductase (cytochrome b-c1 complex, complex III, CIII) and cytochrome c oxidase (complex IV, CIV), that cooperate to transfer electrons derived from NADH and succinate to molecular oxygen, creating an electrochemical gradient over the inner membrane that drives transmembrane transport and the ATP synthase. Cytochrome c oxidase is the component of the respiratory chain that catalyzes the reduction of oxygen to water. Electrons originating from reduced cytochrome c in the intermembrane space (IMS) are transferred via the dinuclear copper A center (CU(A)) of subunit 2 and heme A of subunit 1 to the active site in subunit 1, a binuclear center (BNC) formed by heme A3 and copper B (CU(B)). The BNC reduces molecular oxygen to 2 water molecules using 4 electrons from cytochrome c in the IMS and 4 protons from the mitochondrial matrix.</text>
</comment>
<dbReference type="FunFam" id="1.10.287.90:FF:000004">
    <property type="entry name" value="Cytochrome c oxidase subunit 2"/>
    <property type="match status" value="1"/>
</dbReference>
<keyword evidence="12 14" id="KW-0472">Membrane</keyword>
<evidence type="ECO:0000256" key="14">
    <source>
        <dbReference type="RuleBase" id="RU000457"/>
    </source>
</evidence>
<evidence type="ECO:0000256" key="12">
    <source>
        <dbReference type="ARBA" id="ARBA00023136"/>
    </source>
</evidence>
<feature type="chain" id="PRO_5024791037" description="Cytochrome c oxidase subunit 2" evidence="16">
    <location>
        <begin position="17"/>
        <end position="255"/>
    </location>
</feature>
<dbReference type="Gene3D" id="2.60.40.420">
    <property type="entry name" value="Cupredoxins - blue copper proteins"/>
    <property type="match status" value="1"/>
</dbReference>
<comment type="catalytic activity">
    <reaction evidence="13">
        <text>4 Fe(II)-[cytochrome c] + O2 + 8 H(+)(in) = 4 Fe(III)-[cytochrome c] + 2 H2O + 4 H(+)(out)</text>
        <dbReference type="Rhea" id="RHEA:11436"/>
        <dbReference type="Rhea" id="RHEA-COMP:10350"/>
        <dbReference type="Rhea" id="RHEA-COMP:14399"/>
        <dbReference type="ChEBI" id="CHEBI:15377"/>
        <dbReference type="ChEBI" id="CHEBI:15378"/>
        <dbReference type="ChEBI" id="CHEBI:15379"/>
        <dbReference type="ChEBI" id="CHEBI:29033"/>
        <dbReference type="ChEBI" id="CHEBI:29034"/>
        <dbReference type="EC" id="7.1.1.9"/>
    </reaction>
    <physiologicalReaction direction="left-to-right" evidence="13">
        <dbReference type="Rhea" id="RHEA:11437"/>
    </physiologicalReaction>
</comment>
<keyword evidence="7" id="KW-1278">Translocase</keyword>
<name>A0A650AKG9_9CHLO</name>
<feature type="transmembrane region" description="Helical" evidence="15">
    <location>
        <begin position="83"/>
        <end position="105"/>
    </location>
</feature>
<evidence type="ECO:0000256" key="10">
    <source>
        <dbReference type="ARBA" id="ARBA00023008"/>
    </source>
</evidence>
<dbReference type="Gene3D" id="1.10.287.90">
    <property type="match status" value="1"/>
</dbReference>
<dbReference type="Pfam" id="PF02790">
    <property type="entry name" value="COX2_TM"/>
    <property type="match status" value="1"/>
</dbReference>
<feature type="domain" description="Cytochrome oxidase subunit II copper A binding" evidence="17">
    <location>
        <begin position="112"/>
        <end position="250"/>
    </location>
</feature>
<dbReference type="InterPro" id="IPR002429">
    <property type="entry name" value="CcO_II-like_C"/>
</dbReference>
<keyword evidence="5 14" id="KW-0812">Transmembrane</keyword>
<dbReference type="PROSITE" id="PS50999">
    <property type="entry name" value="COX2_TM"/>
    <property type="match status" value="1"/>
</dbReference>
<dbReference type="GO" id="GO:0005743">
    <property type="term" value="C:mitochondrial inner membrane"/>
    <property type="evidence" value="ECO:0007669"/>
    <property type="project" value="UniProtKB-SubCell"/>
</dbReference>
<sequence length="255" mass="28791">MLHLLYSLFPVAFLDAAEPWQLGFQDPATPIMQGIIDLHHDIMFFMVLILIFVMWMMGRCLQHFHHTASPIADDVIHGTTIEIAWTVTPSLILMLIAVPSFALLYSMDEVVDPAVTLKAIGHQWYWTYEYSDYAADDESSIVYDSYMIPEDDLELGQLRLLEVDNRVVLPVNTHIRVIITSADVLHCWAVPSLGVKCDAVPGRLNQVSMYINREGIFYGQCSELCGTNHGFMPIVVEAVSLDDYVAWVAAKLEEV</sequence>
<dbReference type="Pfam" id="PF00116">
    <property type="entry name" value="COX2"/>
    <property type="match status" value="1"/>
</dbReference>
<dbReference type="CDD" id="cd13912">
    <property type="entry name" value="CcO_II_C"/>
    <property type="match status" value="1"/>
</dbReference>
<dbReference type="InterPro" id="IPR008972">
    <property type="entry name" value="Cupredoxin"/>
</dbReference>
<comment type="similarity">
    <text evidence="2 14">Belongs to the cytochrome c oxidase subunit 2 family.</text>
</comment>
<evidence type="ECO:0000256" key="1">
    <source>
        <dbReference type="ARBA" id="ARBA00004225"/>
    </source>
</evidence>
<evidence type="ECO:0000256" key="16">
    <source>
        <dbReference type="SAM" id="SignalP"/>
    </source>
</evidence>
<accession>A0A650AKG9</accession>
<gene>
    <name evidence="19" type="primary">cox2</name>
</gene>
<proteinExistence type="inferred from homology"/>
<dbReference type="InterPro" id="IPR036257">
    <property type="entry name" value="Cyt_c_oxidase_su2_TM_sf"/>
</dbReference>
<evidence type="ECO:0000256" key="2">
    <source>
        <dbReference type="ARBA" id="ARBA00007866"/>
    </source>
</evidence>
<evidence type="ECO:0000256" key="15">
    <source>
        <dbReference type="SAM" id="Phobius"/>
    </source>
</evidence>
<evidence type="ECO:0000256" key="8">
    <source>
        <dbReference type="ARBA" id="ARBA00022982"/>
    </source>
</evidence>
<dbReference type="PANTHER" id="PTHR22888:SF9">
    <property type="entry name" value="CYTOCHROME C OXIDASE SUBUNIT 2"/>
    <property type="match status" value="1"/>
</dbReference>
<evidence type="ECO:0000256" key="5">
    <source>
        <dbReference type="ARBA" id="ARBA00022692"/>
    </source>
</evidence>
<dbReference type="InterPro" id="IPR001505">
    <property type="entry name" value="Copper_CuA"/>
</dbReference>